<dbReference type="CDD" id="cd00130">
    <property type="entry name" value="PAS"/>
    <property type="match status" value="2"/>
</dbReference>
<dbReference type="PANTHER" id="PTHR43047:SF72">
    <property type="entry name" value="OSMOSENSING HISTIDINE PROTEIN KINASE SLN1"/>
    <property type="match status" value="1"/>
</dbReference>
<feature type="domain" description="PAC" evidence="9">
    <location>
        <begin position="453"/>
        <end position="503"/>
    </location>
</feature>
<dbReference type="InterPro" id="IPR000014">
    <property type="entry name" value="PAS"/>
</dbReference>
<feature type="domain" description="PAC" evidence="9">
    <location>
        <begin position="157"/>
        <end position="208"/>
    </location>
</feature>
<dbReference type="InterPro" id="IPR003661">
    <property type="entry name" value="HisK_dim/P_dom"/>
</dbReference>
<sequence>MIIKLYRMERSAKHATIIVFLISALFAAVSTVLSYFPLPGMWELSYVATIILSAIYFILPIIIFLEEKLAKSKIKVKESEEKYRLISENANDLIAILNDKYEYEYINEQAYLRFLGYSNDQLIGKNVWELVHPEDVERIVSSQQLSTDGFQDVDGEDKEELRIKHKNGTYIWMEYTSKVFVSSEGTPKVIVITRDITDRKKAVEVLKESEEKYHSLFENSPIALMDQDFSEIKRYFNHLKASGINDFKKYFDDKPDEVIRCMSKVKLVDVNRKALEVYKFNNKEDFIIKMNQLREGKGNIMTEEVFLDNKMEMLSLINGDTMYESEIVTKTSTGETISIYAKTSIIPGFESTWSKVIVSIIDITARKLAEQRLKESEEKFRTITEQSFIGVIIEQDFMLKYINHQFSIILGYTSEELFNWRISDFYEIIHLDDVDRFKKLIDDMTKGTFANITNFQFRLFKKTGEVIWLELFSRKIMYKSGSANLIFIMDITEKRESEQLILEENKKLVELDNLRGELITRISHELRTPLTSMYAASQILLGSNQEDSIRKIMPYIEISHRGSTRLRELVENLLDTSRIENRKFELKYSNVNINTIINDCVKELNYLADNRQITLNVNLTMDVYFKLDKYRFPQVVSNILSNAIKNTPPKGMVFLTLNETDDYIDIIIKDTGVGLVQEEKNKLFQKFGKIERYGMGLDVDIEGAGLGLYISKEIVELHGGQIIVESEGKNKGSTFIIHLNKIIDKFQ</sequence>
<dbReference type="InterPro" id="IPR000700">
    <property type="entry name" value="PAS-assoc_C"/>
</dbReference>
<keyword evidence="6" id="KW-0812">Transmembrane</keyword>
<dbReference type="EMBL" id="LAZR01001001">
    <property type="protein sequence ID" value="KKN52858.1"/>
    <property type="molecule type" value="Genomic_DNA"/>
</dbReference>
<keyword evidence="6" id="KW-0472">Membrane</keyword>
<dbReference type="Gene3D" id="1.10.287.130">
    <property type="match status" value="1"/>
</dbReference>
<dbReference type="SUPFAM" id="SSF55785">
    <property type="entry name" value="PYP-like sensor domain (PAS domain)"/>
    <property type="match status" value="3"/>
</dbReference>
<dbReference type="InterPro" id="IPR001610">
    <property type="entry name" value="PAC"/>
</dbReference>
<name>A0A0F9UGZ1_9ZZZZ</name>
<gene>
    <name evidence="10" type="ORF">LCGC14_0608260</name>
</gene>
<keyword evidence="6" id="KW-1133">Transmembrane helix</keyword>
<dbReference type="PRINTS" id="PR00344">
    <property type="entry name" value="BCTRLSENSOR"/>
</dbReference>
<proteinExistence type="predicted"/>
<evidence type="ECO:0000259" key="7">
    <source>
        <dbReference type="PROSITE" id="PS50109"/>
    </source>
</evidence>
<dbReference type="Pfam" id="PF08447">
    <property type="entry name" value="PAS_3"/>
    <property type="match status" value="1"/>
</dbReference>
<evidence type="ECO:0000256" key="6">
    <source>
        <dbReference type="SAM" id="Phobius"/>
    </source>
</evidence>
<dbReference type="InterPro" id="IPR005467">
    <property type="entry name" value="His_kinase_dom"/>
</dbReference>
<dbReference type="PROSITE" id="PS50112">
    <property type="entry name" value="PAS"/>
    <property type="match status" value="2"/>
</dbReference>
<dbReference type="SMART" id="SM00387">
    <property type="entry name" value="HATPase_c"/>
    <property type="match status" value="1"/>
</dbReference>
<dbReference type="GO" id="GO:0000155">
    <property type="term" value="F:phosphorelay sensor kinase activity"/>
    <property type="evidence" value="ECO:0007669"/>
    <property type="project" value="InterPro"/>
</dbReference>
<evidence type="ECO:0000259" key="8">
    <source>
        <dbReference type="PROSITE" id="PS50112"/>
    </source>
</evidence>
<dbReference type="Pfam" id="PF00512">
    <property type="entry name" value="HisKA"/>
    <property type="match status" value="1"/>
</dbReference>
<dbReference type="CDD" id="cd00082">
    <property type="entry name" value="HisKA"/>
    <property type="match status" value="1"/>
</dbReference>
<dbReference type="InterPro" id="IPR035965">
    <property type="entry name" value="PAS-like_dom_sf"/>
</dbReference>
<dbReference type="EC" id="2.7.13.3" evidence="2"/>
<dbReference type="InterPro" id="IPR036097">
    <property type="entry name" value="HisK_dim/P_sf"/>
</dbReference>
<dbReference type="Pfam" id="PF13426">
    <property type="entry name" value="PAS_9"/>
    <property type="match status" value="1"/>
</dbReference>
<evidence type="ECO:0000256" key="4">
    <source>
        <dbReference type="ARBA" id="ARBA00022679"/>
    </source>
</evidence>
<keyword evidence="5" id="KW-0418">Kinase</keyword>
<dbReference type="InterPro" id="IPR013655">
    <property type="entry name" value="PAS_fold_3"/>
</dbReference>
<dbReference type="PROSITE" id="PS50113">
    <property type="entry name" value="PAC"/>
    <property type="match status" value="3"/>
</dbReference>
<reference evidence="10" key="1">
    <citation type="journal article" date="2015" name="Nature">
        <title>Complex archaea that bridge the gap between prokaryotes and eukaryotes.</title>
        <authorList>
            <person name="Spang A."/>
            <person name="Saw J.H."/>
            <person name="Jorgensen S.L."/>
            <person name="Zaremba-Niedzwiedzka K."/>
            <person name="Martijn J."/>
            <person name="Lind A.E."/>
            <person name="van Eijk R."/>
            <person name="Schleper C."/>
            <person name="Guy L."/>
            <person name="Ettema T.J."/>
        </authorList>
    </citation>
    <scope>NUCLEOTIDE SEQUENCE</scope>
</reference>
<keyword evidence="4" id="KW-0808">Transferase</keyword>
<organism evidence="10">
    <name type="scientific">marine sediment metagenome</name>
    <dbReference type="NCBI Taxonomy" id="412755"/>
    <lineage>
        <taxon>unclassified sequences</taxon>
        <taxon>metagenomes</taxon>
        <taxon>ecological metagenomes</taxon>
    </lineage>
</organism>
<dbReference type="SUPFAM" id="SSF55874">
    <property type="entry name" value="ATPase domain of HSP90 chaperone/DNA topoisomerase II/histidine kinase"/>
    <property type="match status" value="1"/>
</dbReference>
<evidence type="ECO:0000256" key="1">
    <source>
        <dbReference type="ARBA" id="ARBA00000085"/>
    </source>
</evidence>
<comment type="caution">
    <text evidence="10">The sequence shown here is derived from an EMBL/GenBank/DDBJ whole genome shotgun (WGS) entry which is preliminary data.</text>
</comment>
<evidence type="ECO:0000313" key="10">
    <source>
        <dbReference type="EMBL" id="KKN52858.1"/>
    </source>
</evidence>
<dbReference type="FunFam" id="3.30.565.10:FF:000006">
    <property type="entry name" value="Sensor histidine kinase WalK"/>
    <property type="match status" value="1"/>
</dbReference>
<dbReference type="Gene3D" id="3.30.450.20">
    <property type="entry name" value="PAS domain"/>
    <property type="match status" value="3"/>
</dbReference>
<dbReference type="SMART" id="SM00091">
    <property type="entry name" value="PAS"/>
    <property type="match status" value="2"/>
</dbReference>
<dbReference type="Gene3D" id="3.30.565.10">
    <property type="entry name" value="Histidine kinase-like ATPase, C-terminal domain"/>
    <property type="match status" value="1"/>
</dbReference>
<dbReference type="NCBIfam" id="TIGR00229">
    <property type="entry name" value="sensory_box"/>
    <property type="match status" value="2"/>
</dbReference>
<comment type="catalytic activity">
    <reaction evidence="1">
        <text>ATP + protein L-histidine = ADP + protein N-phospho-L-histidine.</text>
        <dbReference type="EC" id="2.7.13.3"/>
    </reaction>
</comment>
<dbReference type="SMART" id="SM00388">
    <property type="entry name" value="HisKA"/>
    <property type="match status" value="1"/>
</dbReference>
<dbReference type="GO" id="GO:0005886">
    <property type="term" value="C:plasma membrane"/>
    <property type="evidence" value="ECO:0007669"/>
    <property type="project" value="TreeGrafter"/>
</dbReference>
<feature type="domain" description="PAC" evidence="9">
    <location>
        <begin position="321"/>
        <end position="375"/>
    </location>
</feature>
<evidence type="ECO:0000256" key="3">
    <source>
        <dbReference type="ARBA" id="ARBA00022553"/>
    </source>
</evidence>
<dbReference type="InterPro" id="IPR004358">
    <property type="entry name" value="Sig_transdc_His_kin-like_C"/>
</dbReference>
<feature type="transmembrane region" description="Helical" evidence="6">
    <location>
        <begin position="44"/>
        <end position="65"/>
    </location>
</feature>
<protein>
    <recommendedName>
        <fullName evidence="2">histidine kinase</fullName>
        <ecNumber evidence="2">2.7.13.3</ecNumber>
    </recommendedName>
</protein>
<dbReference type="InterPro" id="IPR036890">
    <property type="entry name" value="HATPase_C_sf"/>
</dbReference>
<accession>A0A0F9UGZ1</accession>
<dbReference type="SMART" id="SM00086">
    <property type="entry name" value="PAC"/>
    <property type="match status" value="3"/>
</dbReference>
<dbReference type="SUPFAM" id="SSF47384">
    <property type="entry name" value="Homodimeric domain of signal transducing histidine kinase"/>
    <property type="match status" value="1"/>
</dbReference>
<dbReference type="Pfam" id="PF02518">
    <property type="entry name" value="HATPase_c"/>
    <property type="match status" value="1"/>
</dbReference>
<keyword evidence="3" id="KW-0597">Phosphoprotein</keyword>
<dbReference type="InterPro" id="IPR003594">
    <property type="entry name" value="HATPase_dom"/>
</dbReference>
<evidence type="ECO:0000259" key="9">
    <source>
        <dbReference type="PROSITE" id="PS50113"/>
    </source>
</evidence>
<feature type="domain" description="PAS" evidence="8">
    <location>
        <begin position="79"/>
        <end position="150"/>
    </location>
</feature>
<dbReference type="GO" id="GO:0009927">
    <property type="term" value="F:histidine phosphotransfer kinase activity"/>
    <property type="evidence" value="ECO:0007669"/>
    <property type="project" value="TreeGrafter"/>
</dbReference>
<feature type="domain" description="PAS" evidence="8">
    <location>
        <begin position="376"/>
        <end position="448"/>
    </location>
</feature>
<evidence type="ECO:0000256" key="5">
    <source>
        <dbReference type="ARBA" id="ARBA00022777"/>
    </source>
</evidence>
<feature type="domain" description="Histidine kinase" evidence="7">
    <location>
        <begin position="521"/>
        <end position="743"/>
    </location>
</feature>
<dbReference type="PANTHER" id="PTHR43047">
    <property type="entry name" value="TWO-COMPONENT HISTIDINE PROTEIN KINASE"/>
    <property type="match status" value="1"/>
</dbReference>
<evidence type="ECO:0000256" key="2">
    <source>
        <dbReference type="ARBA" id="ARBA00012438"/>
    </source>
</evidence>
<dbReference type="PROSITE" id="PS50109">
    <property type="entry name" value="HIS_KIN"/>
    <property type="match status" value="1"/>
</dbReference>
<dbReference type="AlphaFoldDB" id="A0A0F9UGZ1"/>